<accession>A0A8D3Y0P6</accession>
<evidence type="ECO:0000256" key="7">
    <source>
        <dbReference type="ARBA" id="ARBA00022898"/>
    </source>
</evidence>
<dbReference type="AlphaFoldDB" id="A0A8D3Y0P6"/>
<feature type="binding site" evidence="12">
    <location>
        <position position="159"/>
    </location>
    <ligand>
        <name>pyridoxal 5'-phosphate</name>
        <dbReference type="ChEBI" id="CHEBI:597326"/>
    </ligand>
</feature>
<dbReference type="InterPro" id="IPR015422">
    <property type="entry name" value="PyrdxlP-dep_Trfase_small"/>
</dbReference>
<feature type="binding site" evidence="12">
    <location>
        <begin position="83"/>
        <end position="84"/>
    </location>
    <ligand>
        <name>pyridoxal 5'-phosphate</name>
        <dbReference type="ChEBI" id="CHEBI:597326"/>
    </ligand>
</feature>
<comment type="function">
    <text evidence="12">Catalyzes the reversible conversion of 3-phosphohydroxypyruvate to phosphoserine and of 3-hydroxy-2-oxo-4-phosphonooxybutanoate to phosphohydroxythreonine.</text>
</comment>
<keyword evidence="6 12" id="KW-0808">Transferase</keyword>
<evidence type="ECO:0000256" key="2">
    <source>
        <dbReference type="ARBA" id="ARBA00005099"/>
    </source>
</evidence>
<evidence type="ECO:0000256" key="5">
    <source>
        <dbReference type="ARBA" id="ARBA00022605"/>
    </source>
</evidence>
<dbReference type="EC" id="2.6.1.52" evidence="12"/>
<dbReference type="InterPro" id="IPR015424">
    <property type="entry name" value="PyrdxlP-dep_Trfase"/>
</dbReference>
<dbReference type="InterPro" id="IPR000192">
    <property type="entry name" value="Aminotrans_V_dom"/>
</dbReference>
<dbReference type="Pfam" id="PF00266">
    <property type="entry name" value="Aminotran_5"/>
    <property type="match status" value="1"/>
</dbReference>
<evidence type="ECO:0000256" key="8">
    <source>
        <dbReference type="ARBA" id="ARBA00023096"/>
    </source>
</evidence>
<keyword evidence="4 12" id="KW-0032">Aminotransferase</keyword>
<dbReference type="GO" id="GO:0006564">
    <property type="term" value="P:L-serine biosynthetic process"/>
    <property type="evidence" value="ECO:0007669"/>
    <property type="project" value="UniProtKB-UniRule"/>
</dbReference>
<evidence type="ECO:0000313" key="15">
    <source>
        <dbReference type="EMBL" id="SDM24745.1"/>
    </source>
</evidence>
<gene>
    <name evidence="12" type="primary">serC</name>
    <name evidence="14" type="ORF">CL52_09075</name>
    <name evidence="15" type="ORF">SAMN05660875_103245</name>
</gene>
<evidence type="ECO:0000256" key="9">
    <source>
        <dbReference type="ARBA" id="ARBA00023299"/>
    </source>
</evidence>
<evidence type="ECO:0000256" key="1">
    <source>
        <dbReference type="ARBA" id="ARBA00004915"/>
    </source>
</evidence>
<dbReference type="KEGG" id="pbm:CL52_09075"/>
<dbReference type="HAMAP" id="MF_00160">
    <property type="entry name" value="SerC_aminotrans_5"/>
    <property type="match status" value="1"/>
</dbReference>
<comment type="pathway">
    <text evidence="1 12">Cofactor biosynthesis; pyridoxine 5'-phosphate biosynthesis; pyridoxine 5'-phosphate from D-erythrose 4-phosphate: step 3/5.</text>
</comment>
<feature type="binding site" evidence="12">
    <location>
        <begin position="243"/>
        <end position="244"/>
    </location>
    <ligand>
        <name>pyridoxal 5'-phosphate</name>
        <dbReference type="ChEBI" id="CHEBI:597326"/>
    </ligand>
</feature>
<dbReference type="Gene3D" id="3.90.1150.10">
    <property type="entry name" value="Aspartate Aminotransferase, domain 1"/>
    <property type="match status" value="1"/>
</dbReference>
<comment type="pathway">
    <text evidence="2 12">Amino-acid biosynthesis; L-serine biosynthesis; L-serine from 3-phospho-D-glycerate: step 2/3.</text>
</comment>
<dbReference type="InterPro" id="IPR022278">
    <property type="entry name" value="Pser_aminoTfrase"/>
</dbReference>
<keyword evidence="17" id="KW-1185">Reference proteome</keyword>
<feature type="modified residue" description="N6-(pyridoxal phosphate)lysine" evidence="12">
    <location>
        <position position="202"/>
    </location>
</feature>
<evidence type="ECO:0000313" key="17">
    <source>
        <dbReference type="Proteomes" id="UP000182276"/>
    </source>
</evidence>
<keyword evidence="7 12" id="KW-0663">Pyridoxal phosphate</keyword>
<evidence type="ECO:0000256" key="3">
    <source>
        <dbReference type="ARBA" id="ARBA00006904"/>
    </source>
</evidence>
<dbReference type="InterPro" id="IPR015421">
    <property type="entry name" value="PyrdxlP-dep_Trfase_major"/>
</dbReference>
<sequence>MACICSERAERYNFAAGPAMLPTEVRLQLADWLTQAPACGVPLLEQPFTGAGFRQLMDETEGLLRTLLAIPPDYEVLFAQGGASAQFGLLPLNLLAAGQSAAYLVTGHWSRKAFIEACRHAPARLAASGEATGYTAMPPSRDWQVPADAGYCHVTSNETGSGLQMQAFPELAVPLVADMTSDLLTRPIPVERFGMIYASTQKNLGVPGLCLLIVRRDLLHAPRAGLPSAFSYQVLAEQHSRFNTPPTLALYCTNRMLHWIAGRGGVTAMAQRCRERSRQLYDCIDASGLYRCAIRHEDRSTVNVCFELTDDSLLAPFLQQAERSGLHNLQGHSALGGVRASLYNAMPVEGVARLVSFMRAFEKRNA</sequence>
<comment type="cofactor">
    <cofactor evidence="12">
        <name>pyridoxal 5'-phosphate</name>
        <dbReference type="ChEBI" id="CHEBI:597326"/>
    </cofactor>
    <text evidence="12">Binds 1 pyridoxal phosphate per subunit.</text>
</comment>
<keyword evidence="8 12" id="KW-0664">Pyridoxine biosynthesis</keyword>
<organism evidence="14 16">
    <name type="scientific">Stutzerimonas balearica DSM 6083</name>
    <dbReference type="NCBI Taxonomy" id="1123016"/>
    <lineage>
        <taxon>Bacteria</taxon>
        <taxon>Pseudomonadati</taxon>
        <taxon>Pseudomonadota</taxon>
        <taxon>Gammaproteobacteria</taxon>
        <taxon>Pseudomonadales</taxon>
        <taxon>Pseudomonadaceae</taxon>
        <taxon>Stutzerimonas</taxon>
    </lineage>
</organism>
<dbReference type="UniPathway" id="UPA00135">
    <property type="reaction ID" value="UER00197"/>
</dbReference>
<comment type="subunit">
    <text evidence="12">Homodimer.</text>
</comment>
<reference evidence="16" key="1">
    <citation type="submission" date="2014-03" db="EMBL/GenBank/DDBJ databases">
        <title>Complete genome of Pseudomonas balearica DSM 6083T, a sewage water isolate from an enrichment with 2-methylnaphthalene.</title>
        <authorList>
            <person name="Salva-Serra F."/>
            <person name="Jaen-Luchoro D."/>
            <person name="Busquets A."/>
            <person name="Pena A."/>
            <person name="Gomila M."/>
            <person name="Bosch R."/>
            <person name="Nogales B."/>
            <person name="Garcia-Valdes E."/>
            <person name="Lalucat J."/>
            <person name="Bennasar A."/>
        </authorList>
    </citation>
    <scope>NUCLEOTIDE SEQUENCE [LARGE SCALE GENOMIC DNA]</scope>
    <source>
        <strain evidence="16">DSM 6083</strain>
    </source>
</reference>
<feature type="domain" description="Aminotransferase class V" evidence="13">
    <location>
        <begin position="12"/>
        <end position="354"/>
    </location>
</feature>
<feature type="binding site" evidence="12">
    <location>
        <position position="109"/>
    </location>
    <ligand>
        <name>pyridoxal 5'-phosphate</name>
        <dbReference type="ChEBI" id="CHEBI:597326"/>
    </ligand>
</feature>
<comment type="similarity">
    <text evidence="3 12">Belongs to the class-V pyridoxal-phosphate-dependent aminotransferase family. SerC subfamily.</text>
</comment>
<evidence type="ECO:0000313" key="16">
    <source>
        <dbReference type="Proteomes" id="UP000031271"/>
    </source>
</evidence>
<comment type="caution">
    <text evidence="12">Lacks conserved residue(s) required for the propagation of feature annotation.</text>
</comment>
<dbReference type="GO" id="GO:0030170">
    <property type="term" value="F:pyridoxal phosphate binding"/>
    <property type="evidence" value="ECO:0007669"/>
    <property type="project" value="UniProtKB-UniRule"/>
</dbReference>
<comment type="catalytic activity">
    <reaction evidence="11 12">
        <text>O-phospho-L-serine + 2-oxoglutarate = 3-phosphooxypyruvate + L-glutamate</text>
        <dbReference type="Rhea" id="RHEA:14329"/>
        <dbReference type="ChEBI" id="CHEBI:16810"/>
        <dbReference type="ChEBI" id="CHEBI:18110"/>
        <dbReference type="ChEBI" id="CHEBI:29985"/>
        <dbReference type="ChEBI" id="CHEBI:57524"/>
        <dbReference type="EC" id="2.6.1.52"/>
    </reaction>
</comment>
<dbReference type="Proteomes" id="UP000031271">
    <property type="component" value="Chromosome"/>
</dbReference>
<dbReference type="UniPathway" id="UPA00244">
    <property type="reaction ID" value="UER00311"/>
</dbReference>
<evidence type="ECO:0000256" key="12">
    <source>
        <dbReference type="HAMAP-Rule" id="MF_00160"/>
    </source>
</evidence>
<dbReference type="GO" id="GO:0008615">
    <property type="term" value="P:pyridoxine biosynthetic process"/>
    <property type="evidence" value="ECO:0007669"/>
    <property type="project" value="UniProtKB-UniRule"/>
</dbReference>
<evidence type="ECO:0000256" key="10">
    <source>
        <dbReference type="ARBA" id="ARBA00047630"/>
    </source>
</evidence>
<evidence type="ECO:0000256" key="11">
    <source>
        <dbReference type="ARBA" id="ARBA00049007"/>
    </source>
</evidence>
<dbReference type="EMBL" id="FNHO01000003">
    <property type="protein sequence ID" value="SDM24745.1"/>
    <property type="molecule type" value="Genomic_DNA"/>
</dbReference>
<evidence type="ECO:0000313" key="14">
    <source>
        <dbReference type="EMBL" id="AJE15189.1"/>
    </source>
</evidence>
<dbReference type="PANTHER" id="PTHR43247:SF1">
    <property type="entry name" value="PHOSPHOSERINE AMINOTRANSFERASE"/>
    <property type="match status" value="1"/>
</dbReference>
<proteinExistence type="inferred from homology"/>
<dbReference type="Proteomes" id="UP000182276">
    <property type="component" value="Unassembled WGS sequence"/>
</dbReference>
<protein>
    <recommendedName>
        <fullName evidence="12">Phosphoserine aminotransferase</fullName>
        <ecNumber evidence="12">2.6.1.52</ecNumber>
    </recommendedName>
    <alternativeName>
        <fullName evidence="12">Phosphohydroxythreonine aminotransferase</fullName>
        <shortName evidence="12">PSAT</shortName>
    </alternativeName>
</protein>
<keyword evidence="9 12" id="KW-0718">Serine biosynthesis</keyword>
<evidence type="ECO:0000256" key="6">
    <source>
        <dbReference type="ARBA" id="ARBA00022679"/>
    </source>
</evidence>
<dbReference type="PIRSF" id="PIRSF000525">
    <property type="entry name" value="SerC"/>
    <property type="match status" value="1"/>
</dbReference>
<name>A0A8D3Y0P6_9GAMM</name>
<dbReference type="GO" id="GO:0005737">
    <property type="term" value="C:cytoplasm"/>
    <property type="evidence" value="ECO:0007669"/>
    <property type="project" value="UniProtKB-SubCell"/>
</dbReference>
<keyword evidence="12" id="KW-0963">Cytoplasm</keyword>
<dbReference type="Gene3D" id="3.40.640.10">
    <property type="entry name" value="Type I PLP-dependent aspartate aminotransferase-like (Major domain)"/>
    <property type="match status" value="1"/>
</dbReference>
<dbReference type="FunFam" id="3.90.1150.10:FF:000006">
    <property type="entry name" value="Phosphoserine aminotransferase"/>
    <property type="match status" value="1"/>
</dbReference>
<dbReference type="PANTHER" id="PTHR43247">
    <property type="entry name" value="PHOSPHOSERINE AMINOTRANSFERASE"/>
    <property type="match status" value="1"/>
</dbReference>
<dbReference type="EMBL" id="CP007511">
    <property type="protein sequence ID" value="AJE15189.1"/>
    <property type="molecule type" value="Genomic_DNA"/>
</dbReference>
<feature type="binding site" evidence="12">
    <location>
        <position position="178"/>
    </location>
    <ligand>
        <name>pyridoxal 5'-phosphate</name>
        <dbReference type="ChEBI" id="CHEBI:597326"/>
    </ligand>
</feature>
<reference evidence="15 17" key="2">
    <citation type="submission" date="2016-10" db="EMBL/GenBank/DDBJ databases">
        <authorList>
            <person name="Varghese N."/>
            <person name="Submissions S."/>
        </authorList>
    </citation>
    <scope>NUCLEOTIDE SEQUENCE [LARGE SCALE GENOMIC DNA]</scope>
    <source>
        <strain evidence="15 17">DSM 6083</strain>
    </source>
</reference>
<dbReference type="SUPFAM" id="SSF53383">
    <property type="entry name" value="PLP-dependent transferases"/>
    <property type="match status" value="1"/>
</dbReference>
<comment type="subcellular location">
    <subcellularLocation>
        <location evidence="12">Cytoplasm</location>
    </subcellularLocation>
</comment>
<keyword evidence="5 12" id="KW-0028">Amino-acid biosynthesis</keyword>
<feature type="binding site" evidence="12">
    <location>
        <position position="201"/>
    </location>
    <ligand>
        <name>pyridoxal 5'-phosphate</name>
        <dbReference type="ChEBI" id="CHEBI:597326"/>
    </ligand>
</feature>
<dbReference type="RefSeq" id="WP_043219963.1">
    <property type="nucleotide sequence ID" value="NZ_CP007511.1"/>
</dbReference>
<evidence type="ECO:0000256" key="4">
    <source>
        <dbReference type="ARBA" id="ARBA00022576"/>
    </source>
</evidence>
<dbReference type="GO" id="GO:0004648">
    <property type="term" value="F:O-phospho-L-serine:2-oxoglutarate aminotransferase activity"/>
    <property type="evidence" value="ECO:0007669"/>
    <property type="project" value="UniProtKB-UniRule"/>
</dbReference>
<reference evidence="14 16" key="3">
    <citation type="journal article" name="Genome Announc.">
        <title>Complete Genome Sequence of Pseudomonas balearica DSM 6083T.</title>
        <authorList>
            <person name="Bennasar-Figueras A."/>
            <person name="Salva-Serra F."/>
            <person name="Jaen-Luchoro D."/>
            <person name="Segui C."/>
            <person name="Aliaga F."/>
            <person name="Busquets A."/>
            <person name="Gomila M."/>
            <person name="Moore E.R."/>
            <person name="Lalucat J."/>
        </authorList>
    </citation>
    <scope>NUCLEOTIDE SEQUENCE [LARGE SCALE GENOMIC DNA]</scope>
    <source>
        <strain evidence="16">DSM 6083</strain>
        <strain evidence="14">DSM6083</strain>
    </source>
</reference>
<dbReference type="GeneID" id="77260068"/>
<evidence type="ECO:0000259" key="13">
    <source>
        <dbReference type="Pfam" id="PF00266"/>
    </source>
</evidence>
<dbReference type="NCBIfam" id="NF003764">
    <property type="entry name" value="PRK05355.1"/>
    <property type="match status" value="1"/>
</dbReference>
<dbReference type="FunFam" id="3.40.640.10:FF:000010">
    <property type="entry name" value="Phosphoserine aminotransferase"/>
    <property type="match status" value="1"/>
</dbReference>
<comment type="catalytic activity">
    <reaction evidence="10 12">
        <text>4-(phosphooxy)-L-threonine + 2-oxoglutarate = (R)-3-hydroxy-2-oxo-4-phosphooxybutanoate + L-glutamate</text>
        <dbReference type="Rhea" id="RHEA:16573"/>
        <dbReference type="ChEBI" id="CHEBI:16810"/>
        <dbReference type="ChEBI" id="CHEBI:29985"/>
        <dbReference type="ChEBI" id="CHEBI:58452"/>
        <dbReference type="ChEBI" id="CHEBI:58538"/>
        <dbReference type="EC" id="2.6.1.52"/>
    </reaction>
</comment>